<dbReference type="Pfam" id="PF08447">
    <property type="entry name" value="PAS_3"/>
    <property type="match status" value="1"/>
</dbReference>
<evidence type="ECO:0000313" key="14">
    <source>
        <dbReference type="Proteomes" id="UP000297693"/>
    </source>
</evidence>
<protein>
    <recommendedName>
        <fullName evidence="2">histidine kinase</fullName>
        <ecNumber evidence="2">2.7.13.3</ecNumber>
    </recommendedName>
</protein>
<dbReference type="PANTHER" id="PTHR41523">
    <property type="entry name" value="TWO-COMPONENT SYSTEM SENSOR PROTEIN"/>
    <property type="match status" value="1"/>
</dbReference>
<feature type="domain" description="PAC" evidence="12">
    <location>
        <begin position="458"/>
        <end position="510"/>
    </location>
</feature>
<dbReference type="GO" id="GO:0004673">
    <property type="term" value="F:protein histidine kinase activity"/>
    <property type="evidence" value="ECO:0007669"/>
    <property type="project" value="UniProtKB-EC"/>
</dbReference>
<dbReference type="Gene3D" id="3.30.450.20">
    <property type="entry name" value="PAS domain"/>
    <property type="match status" value="3"/>
</dbReference>
<evidence type="ECO:0000256" key="7">
    <source>
        <dbReference type="ARBA" id="ARBA00022840"/>
    </source>
</evidence>
<feature type="domain" description="PAS" evidence="11">
    <location>
        <begin position="255"/>
        <end position="301"/>
    </location>
</feature>
<dbReference type="SMART" id="SM00091">
    <property type="entry name" value="PAS"/>
    <property type="match status" value="4"/>
</dbReference>
<feature type="domain" description="PAS" evidence="11">
    <location>
        <begin position="400"/>
        <end position="431"/>
    </location>
</feature>
<dbReference type="GO" id="GO:0005524">
    <property type="term" value="F:ATP binding"/>
    <property type="evidence" value="ECO:0007669"/>
    <property type="project" value="UniProtKB-KW"/>
</dbReference>
<dbReference type="PANTHER" id="PTHR41523:SF8">
    <property type="entry name" value="ETHYLENE RESPONSE SENSOR PROTEIN"/>
    <property type="match status" value="1"/>
</dbReference>
<keyword evidence="9" id="KW-0175">Coiled coil</keyword>
<gene>
    <name evidence="13" type="ORF">EHQ58_17515</name>
</gene>
<comment type="caution">
    <text evidence="13">The sequence shown here is derived from an EMBL/GenBank/DDBJ whole genome shotgun (WGS) entry which is preliminary data.</text>
</comment>
<feature type="domain" description="PAC" evidence="12">
    <location>
        <begin position="330"/>
        <end position="382"/>
    </location>
</feature>
<keyword evidence="6" id="KW-0418">Kinase</keyword>
<evidence type="ECO:0000256" key="2">
    <source>
        <dbReference type="ARBA" id="ARBA00012438"/>
    </source>
</evidence>
<dbReference type="CDD" id="cd00130">
    <property type="entry name" value="PAS"/>
    <property type="match status" value="3"/>
</dbReference>
<dbReference type="NCBIfam" id="TIGR00229">
    <property type="entry name" value="sensory_box"/>
    <property type="match status" value="2"/>
</dbReference>
<name>A0A4R9JVS3_9LEPT</name>
<feature type="domain" description="Histidine kinase" evidence="10">
    <location>
        <begin position="521"/>
        <end position="711"/>
    </location>
</feature>
<evidence type="ECO:0000256" key="8">
    <source>
        <dbReference type="ARBA" id="ARBA00023026"/>
    </source>
</evidence>
<evidence type="ECO:0000256" key="9">
    <source>
        <dbReference type="SAM" id="Coils"/>
    </source>
</evidence>
<dbReference type="SUPFAM" id="SSF55785">
    <property type="entry name" value="PYP-like sensor domain (PAS domain)"/>
    <property type="match status" value="4"/>
</dbReference>
<dbReference type="InterPro" id="IPR000700">
    <property type="entry name" value="PAS-assoc_C"/>
</dbReference>
<dbReference type="SUPFAM" id="SSF55874">
    <property type="entry name" value="ATPase domain of HSP90 chaperone/DNA topoisomerase II/histidine kinase"/>
    <property type="match status" value="1"/>
</dbReference>
<accession>A0A4R9JVS3</accession>
<organism evidence="13 14">
    <name type="scientific">Leptospira ognonensis</name>
    <dbReference type="NCBI Taxonomy" id="2484945"/>
    <lineage>
        <taxon>Bacteria</taxon>
        <taxon>Pseudomonadati</taxon>
        <taxon>Spirochaetota</taxon>
        <taxon>Spirochaetia</taxon>
        <taxon>Leptospirales</taxon>
        <taxon>Leptospiraceae</taxon>
        <taxon>Leptospira</taxon>
    </lineage>
</organism>
<sequence length="711" mass="82044">MKDRRLEQVWEGGNLALESLPVAIFWITPDGYIHSVTQRARVLMSQTDADLSKIRLDEFVRFESKQDYHTFFKMILEGKEPESCHVAWNLIGGQVVSLLLRGNISIENGLVQIVACEITGEGPDTAFKTNYELLKDVAKIGQWEVDHRDGSLFWCRKTYEIFEIDPNEIHLDLDFFTTRVHPDDRDMVMQTYLVSRQNQTPYELDHRILVGEKKIKWVRETCQWSYDENGNSIRSLGTCQDITSQKQLESQLQSTEANYYLLVENTSTLVWSCDLEYRFTYLNPAWEKILGYTREEMMDRSHSDFKPSEVLVRDQEAIEKFSRDKVVVSDAYETIFLTKQGQRRYIEFHTTPIFDAGGEIIGTHGTALDITDRRLAEIKLEESFFELEQVQSAIDQHAIVAMTDLSGKIIYANQRFCEISQYSRHDLLGNNHRIINSGHHGPEFFKSMYQTIKNGNTWHGEIKNRAKDGTHYWVSTTISPLKNAQGEIDRYLAIRTDITAIKEAEEKIQKLLSEKEIILIEVHHRIKNNMNTIYSLLRLEATLQADSTQETILVDASNRVKSMLLLYDKLYRSERTDKLLISVYFPALIAEILKIFPSKIKIETMVEVDSLLLDPTKISSLGIILNELITNSMKYSFEGRRSGKISFSAKEKEGYLHIEYSDDGISMDPNVDLEHSVGFGLNLISMMIRQLKGKVTLNRISGNQFYIEVPI</sequence>
<evidence type="ECO:0000256" key="5">
    <source>
        <dbReference type="ARBA" id="ARBA00022741"/>
    </source>
</evidence>
<dbReference type="InterPro" id="IPR036890">
    <property type="entry name" value="HATPase_C_sf"/>
</dbReference>
<feature type="coiled-coil region" evidence="9">
    <location>
        <begin position="494"/>
        <end position="521"/>
    </location>
</feature>
<dbReference type="Gene3D" id="3.30.565.10">
    <property type="entry name" value="Histidine kinase-like ATPase, C-terminal domain"/>
    <property type="match status" value="1"/>
</dbReference>
<evidence type="ECO:0000256" key="6">
    <source>
        <dbReference type="ARBA" id="ARBA00022777"/>
    </source>
</evidence>
<dbReference type="Pfam" id="PF08448">
    <property type="entry name" value="PAS_4"/>
    <property type="match status" value="1"/>
</dbReference>
<dbReference type="Pfam" id="PF07568">
    <property type="entry name" value="HisKA_2"/>
    <property type="match status" value="1"/>
</dbReference>
<feature type="domain" description="PAC" evidence="12">
    <location>
        <begin position="202"/>
        <end position="254"/>
    </location>
</feature>
<dbReference type="InterPro" id="IPR000014">
    <property type="entry name" value="PAS"/>
</dbReference>
<keyword evidence="7" id="KW-0067">ATP-binding</keyword>
<dbReference type="InterPro" id="IPR001610">
    <property type="entry name" value="PAC"/>
</dbReference>
<dbReference type="InterPro" id="IPR005467">
    <property type="entry name" value="His_kinase_dom"/>
</dbReference>
<dbReference type="InterPro" id="IPR013655">
    <property type="entry name" value="PAS_fold_3"/>
</dbReference>
<dbReference type="Gene3D" id="2.10.70.100">
    <property type="match status" value="1"/>
</dbReference>
<evidence type="ECO:0000259" key="10">
    <source>
        <dbReference type="PROSITE" id="PS50109"/>
    </source>
</evidence>
<dbReference type="EC" id="2.7.13.3" evidence="2"/>
<dbReference type="InterPro" id="IPR003594">
    <property type="entry name" value="HATPase_dom"/>
</dbReference>
<dbReference type="InterPro" id="IPR011495">
    <property type="entry name" value="Sig_transdc_His_kin_sub2_dim/P"/>
</dbReference>
<dbReference type="RefSeq" id="WP_135625307.1">
    <property type="nucleotide sequence ID" value="NZ_RQGD01000046.1"/>
</dbReference>
<evidence type="ECO:0000259" key="11">
    <source>
        <dbReference type="PROSITE" id="PS50112"/>
    </source>
</evidence>
<evidence type="ECO:0000313" key="13">
    <source>
        <dbReference type="EMBL" id="TGL56421.1"/>
    </source>
</evidence>
<dbReference type="OrthoDB" id="9809348at2"/>
<dbReference type="Pfam" id="PF13426">
    <property type="entry name" value="PAS_9"/>
    <property type="match status" value="1"/>
</dbReference>
<evidence type="ECO:0000256" key="4">
    <source>
        <dbReference type="ARBA" id="ARBA00022679"/>
    </source>
</evidence>
<keyword evidence="14" id="KW-1185">Reference proteome</keyword>
<keyword evidence="8" id="KW-0843">Virulence</keyword>
<dbReference type="PROSITE" id="PS50112">
    <property type="entry name" value="PAS"/>
    <property type="match status" value="2"/>
</dbReference>
<keyword evidence="3" id="KW-0597">Phosphoprotein</keyword>
<dbReference type="InterPro" id="IPR035965">
    <property type="entry name" value="PAS-like_dom_sf"/>
</dbReference>
<proteinExistence type="predicted"/>
<keyword evidence="5" id="KW-0547">Nucleotide-binding</keyword>
<dbReference type="Proteomes" id="UP000297693">
    <property type="component" value="Unassembled WGS sequence"/>
</dbReference>
<evidence type="ECO:0000259" key="12">
    <source>
        <dbReference type="PROSITE" id="PS50113"/>
    </source>
</evidence>
<comment type="catalytic activity">
    <reaction evidence="1">
        <text>ATP + protein L-histidine = ADP + protein N-phospho-L-histidine.</text>
        <dbReference type="EC" id="2.7.13.3"/>
    </reaction>
</comment>
<reference evidence="13" key="1">
    <citation type="journal article" date="2019" name="PLoS Negl. Trop. Dis.">
        <title>Revisiting the worldwide diversity of Leptospira species in the environment.</title>
        <authorList>
            <person name="Vincent A.T."/>
            <person name="Schiettekatte O."/>
            <person name="Bourhy P."/>
            <person name="Veyrier F.J."/>
            <person name="Picardeau M."/>
        </authorList>
    </citation>
    <scope>NUCLEOTIDE SEQUENCE [LARGE SCALE GENOMIC DNA]</scope>
    <source>
        <strain evidence="13">201702476</strain>
    </source>
</reference>
<evidence type="ECO:0000256" key="1">
    <source>
        <dbReference type="ARBA" id="ARBA00000085"/>
    </source>
</evidence>
<dbReference type="EMBL" id="RQGD01000046">
    <property type="protein sequence ID" value="TGL56421.1"/>
    <property type="molecule type" value="Genomic_DNA"/>
</dbReference>
<dbReference type="PROSITE" id="PS50109">
    <property type="entry name" value="HIS_KIN"/>
    <property type="match status" value="1"/>
</dbReference>
<dbReference type="AlphaFoldDB" id="A0A4R9JVS3"/>
<dbReference type="Pfam" id="PF02518">
    <property type="entry name" value="HATPase_c"/>
    <property type="match status" value="1"/>
</dbReference>
<dbReference type="InterPro" id="IPR013656">
    <property type="entry name" value="PAS_4"/>
</dbReference>
<keyword evidence="4" id="KW-0808">Transferase</keyword>
<dbReference type="PROSITE" id="PS50113">
    <property type="entry name" value="PAC"/>
    <property type="match status" value="3"/>
</dbReference>
<evidence type="ECO:0000256" key="3">
    <source>
        <dbReference type="ARBA" id="ARBA00022553"/>
    </source>
</evidence>
<dbReference type="SMART" id="SM00086">
    <property type="entry name" value="PAC"/>
    <property type="match status" value="3"/>
</dbReference>
<dbReference type="SMART" id="SM00387">
    <property type="entry name" value="HATPase_c"/>
    <property type="match status" value="1"/>
</dbReference>